<dbReference type="CDD" id="cd09010">
    <property type="entry name" value="MTAP_SsMTAPII_like_MTIP"/>
    <property type="match status" value="1"/>
</dbReference>
<comment type="catalytic activity">
    <reaction evidence="3">
        <text>S-methyl-5'-thioinosine + phosphate = 5-(methylsulfanyl)-alpha-D-ribose 1-phosphate + hypoxanthine</text>
        <dbReference type="Rhea" id="RHEA:30643"/>
        <dbReference type="ChEBI" id="CHEBI:17368"/>
        <dbReference type="ChEBI" id="CHEBI:43474"/>
        <dbReference type="ChEBI" id="CHEBI:48595"/>
        <dbReference type="ChEBI" id="CHEBI:58533"/>
        <dbReference type="EC" id="2.4.2.44"/>
    </reaction>
</comment>
<keyword evidence="1 3" id="KW-0328">Glycosyltransferase</keyword>
<keyword evidence="3" id="KW-0660">Purine salvage</keyword>
<dbReference type="RefSeq" id="WP_067092400.1">
    <property type="nucleotide sequence ID" value="NZ_LWMV01000200.1"/>
</dbReference>
<dbReference type="PANTHER" id="PTHR42679">
    <property type="entry name" value="S-METHYL-5'-THIOADENOSINE PHOSPHORYLASE"/>
    <property type="match status" value="1"/>
</dbReference>
<proteinExistence type="inferred from homology"/>
<dbReference type="NCBIfam" id="TIGR01694">
    <property type="entry name" value="MTAP"/>
    <property type="match status" value="1"/>
</dbReference>
<dbReference type="UniPathway" id="UPA00606"/>
<sequence length="256" mass="28258">MIGIIGGSGIYDLASEASNVERFVIKTPYGPTPEVSKFKIGENSVIFMPRHSKNHSVPPHKINYRANIYGLKSLGVNQIIATNAVGSLNLEMEPGSFVLCDDFIDFTSQREKTFFDNEVLHVDVTEPYCARLREAIMANSESISGKIFNRGVYVCNEGPRFETPAEIKFLQKIGGNLVGMTGLPEAVLAREKEMCYSSICTVSNYAASISPNKLTMDEVVEIMDIKKEELTELIYNTAESLVEPFDCPCLHGLEGA</sequence>
<dbReference type="SUPFAM" id="SSF53167">
    <property type="entry name" value="Purine and uridine phosphorylases"/>
    <property type="match status" value="1"/>
</dbReference>
<feature type="binding site" evidence="3">
    <location>
        <begin position="50"/>
        <end position="51"/>
    </location>
    <ligand>
        <name>phosphate</name>
        <dbReference type="ChEBI" id="CHEBI:43474"/>
    </ligand>
</feature>
<dbReference type="GO" id="GO:0019509">
    <property type="term" value="P:L-methionine salvage from methylthioadenosine"/>
    <property type="evidence" value="ECO:0007669"/>
    <property type="project" value="TreeGrafter"/>
</dbReference>
<evidence type="ECO:0000259" key="4">
    <source>
        <dbReference type="Pfam" id="PF01048"/>
    </source>
</evidence>
<keyword evidence="2 3" id="KW-0808">Transferase</keyword>
<evidence type="ECO:0000256" key="3">
    <source>
        <dbReference type="HAMAP-Rule" id="MF_01963"/>
    </source>
</evidence>
<evidence type="ECO:0000256" key="1">
    <source>
        <dbReference type="ARBA" id="ARBA00022676"/>
    </source>
</evidence>
<gene>
    <name evidence="5" type="primary">mtnP</name>
    <name evidence="5" type="ORF">MBCUR_16200</name>
</gene>
<reference evidence="5 6" key="1">
    <citation type="submission" date="2016-04" db="EMBL/GenBank/DDBJ databases">
        <title>Genome sequence of Methanobrevibacter curvatus DSM 11111.</title>
        <authorList>
            <person name="Poehlein A."/>
            <person name="Seedorf H."/>
            <person name="Daniel R."/>
        </authorList>
    </citation>
    <scope>NUCLEOTIDE SEQUENCE [LARGE SCALE GENOMIC DNA]</scope>
    <source>
        <strain evidence="5 6">DSM 11111</strain>
    </source>
</reference>
<protein>
    <recommendedName>
        <fullName evidence="3">Probable S-methyl-5'-thioinosine phosphorylase</fullName>
        <ecNumber evidence="3">2.4.2.44</ecNumber>
    </recommendedName>
    <alternativeName>
        <fullName evidence="3">5'-methylthioinosine phosphorylase</fullName>
        <shortName evidence="3">MTI phosphorylase</shortName>
        <shortName evidence="3">MTIP</shortName>
    </alternativeName>
</protein>
<feature type="site" description="Important for substrate specificity" evidence="3">
    <location>
        <position position="162"/>
    </location>
</feature>
<keyword evidence="6" id="KW-1185">Reference proteome</keyword>
<accession>A0A162FCH3</accession>
<evidence type="ECO:0000256" key="2">
    <source>
        <dbReference type="ARBA" id="ARBA00022679"/>
    </source>
</evidence>
<comment type="pathway">
    <text evidence="3">Purine metabolism; purine nucleoside salvage.</text>
</comment>
<feature type="domain" description="Nucleoside phosphorylase" evidence="4">
    <location>
        <begin position="2"/>
        <end position="234"/>
    </location>
</feature>
<dbReference type="STRING" id="49547.MBCUR_16200"/>
<feature type="site" description="Important for substrate specificity" evidence="3">
    <location>
        <position position="216"/>
    </location>
</feature>
<dbReference type="GO" id="GO:0017061">
    <property type="term" value="F:S-methyl-5-thioadenosine phosphorylase activity"/>
    <property type="evidence" value="ECO:0007669"/>
    <property type="project" value="InterPro"/>
</dbReference>
<name>A0A162FCH3_9EURY</name>
<dbReference type="OrthoDB" id="7681at2157"/>
<evidence type="ECO:0000313" key="5">
    <source>
        <dbReference type="EMBL" id="KZX10955.1"/>
    </source>
</evidence>
<evidence type="ECO:0000313" key="6">
    <source>
        <dbReference type="Proteomes" id="UP000077245"/>
    </source>
</evidence>
<dbReference type="EC" id="2.4.2.44" evidence="3"/>
<organism evidence="5 6">
    <name type="scientific">Methanobrevibacter curvatus</name>
    <dbReference type="NCBI Taxonomy" id="49547"/>
    <lineage>
        <taxon>Archaea</taxon>
        <taxon>Methanobacteriati</taxon>
        <taxon>Methanobacteriota</taxon>
        <taxon>Methanomada group</taxon>
        <taxon>Methanobacteria</taxon>
        <taxon>Methanobacteriales</taxon>
        <taxon>Methanobacteriaceae</taxon>
        <taxon>Methanobrevibacter</taxon>
    </lineage>
</organism>
<dbReference type="InterPro" id="IPR010044">
    <property type="entry name" value="MTAP"/>
</dbReference>
<dbReference type="InterPro" id="IPR035994">
    <property type="entry name" value="Nucleoside_phosphorylase_sf"/>
</dbReference>
<comment type="caution">
    <text evidence="5">The sequence shown here is derived from an EMBL/GenBank/DDBJ whole genome shotgun (WGS) entry which is preliminary data.</text>
</comment>
<comment type="function">
    <text evidence="3">Catalyzes the reversible phosphorylation of S-methyl-5'-thioinosine (MTI) to hypoxanthine and 5-methylthioribose-1-phosphate. Involved in the breakdown of S-methyl-5'-thioadenosine (MTA), a major by-product of polyamine biosynthesis. Catabolism of (MTA) occurs via deamination to MTI and phosphorolysis to hypoxanthine.</text>
</comment>
<dbReference type="Pfam" id="PF01048">
    <property type="entry name" value="PNP_UDP_1"/>
    <property type="match status" value="1"/>
</dbReference>
<feature type="binding site" evidence="3">
    <location>
        <position position="8"/>
    </location>
    <ligand>
        <name>phosphate</name>
        <dbReference type="ChEBI" id="CHEBI:43474"/>
    </ligand>
</feature>
<dbReference type="Proteomes" id="UP000077245">
    <property type="component" value="Unassembled WGS sequence"/>
</dbReference>
<dbReference type="Gene3D" id="3.40.50.1580">
    <property type="entry name" value="Nucleoside phosphorylase domain"/>
    <property type="match status" value="1"/>
</dbReference>
<dbReference type="GO" id="GO:0006166">
    <property type="term" value="P:purine ribonucleoside salvage"/>
    <property type="evidence" value="ECO:0007669"/>
    <property type="project" value="UniProtKB-UniRule"/>
</dbReference>
<dbReference type="HAMAP" id="MF_01963">
    <property type="entry name" value="MTAP"/>
    <property type="match status" value="1"/>
</dbReference>
<dbReference type="GO" id="GO:0005829">
    <property type="term" value="C:cytosol"/>
    <property type="evidence" value="ECO:0007669"/>
    <property type="project" value="TreeGrafter"/>
</dbReference>
<feature type="binding site" evidence="3">
    <location>
        <position position="181"/>
    </location>
    <ligand>
        <name>phosphate</name>
        <dbReference type="ChEBI" id="CHEBI:43474"/>
    </ligand>
</feature>
<comment type="subunit">
    <text evidence="3">Homotrimer.</text>
</comment>
<dbReference type="PANTHER" id="PTHR42679:SF2">
    <property type="entry name" value="S-METHYL-5'-THIOADENOSINE PHOSPHORYLASE"/>
    <property type="match status" value="1"/>
</dbReference>
<comment type="miscellaneous">
    <text evidence="3">Although this enzyme belongs to the family of MTA phosphorylases based on sequence homology, it has been shown that conserved amino acid substitutions in the substrate binding pocket convert the substrate specificity of this enzyme from 6-aminopurines to 6-oxopurines.</text>
</comment>
<dbReference type="InterPro" id="IPR000845">
    <property type="entry name" value="Nucleoside_phosphorylase_d"/>
</dbReference>
<dbReference type="EMBL" id="LWMV01000200">
    <property type="protein sequence ID" value="KZX10955.1"/>
    <property type="molecule type" value="Genomic_DNA"/>
</dbReference>
<comment type="similarity">
    <text evidence="3">Belongs to the PNP/MTAP phosphorylase family. MTAP subfamily.</text>
</comment>
<dbReference type="NCBIfam" id="NF006599">
    <property type="entry name" value="PRK09136.1"/>
    <property type="match status" value="1"/>
</dbReference>
<dbReference type="PATRIC" id="fig|49547.3.peg.1728"/>
<dbReference type="AlphaFoldDB" id="A0A162FCH3"/>
<feature type="binding site" evidence="3">
    <location>
        <begin position="204"/>
        <end position="206"/>
    </location>
    <ligand>
        <name>substrate</name>
    </ligand>
</feature>
<feature type="binding site" evidence="3">
    <location>
        <position position="180"/>
    </location>
    <ligand>
        <name>substrate</name>
    </ligand>
</feature>
<comment type="caution">
    <text evidence="3">Lacks conserved residue(s) required for the propagation of feature annotation.</text>
</comment>